<dbReference type="InterPro" id="IPR010992">
    <property type="entry name" value="IHF-like_DNA-bd_dom_sf"/>
</dbReference>
<dbReference type="InterPro" id="IPR000119">
    <property type="entry name" value="Hist_DNA-bd"/>
</dbReference>
<dbReference type="Gene3D" id="4.10.520.10">
    <property type="entry name" value="IHF-like DNA-binding proteins"/>
    <property type="match status" value="1"/>
</dbReference>
<keyword evidence="2" id="KW-0226">DNA condensation</keyword>
<dbReference type="PRINTS" id="PR01727">
    <property type="entry name" value="DNABINDINGHU"/>
</dbReference>
<accession>A0A6L6YJC7</accession>
<dbReference type="GO" id="GO:0030261">
    <property type="term" value="P:chromosome condensation"/>
    <property type="evidence" value="ECO:0007669"/>
    <property type="project" value="UniProtKB-KW"/>
</dbReference>
<evidence type="ECO:0000256" key="1">
    <source>
        <dbReference type="ARBA" id="ARBA00010529"/>
    </source>
</evidence>
<dbReference type="SMART" id="SM00411">
    <property type="entry name" value="BHL"/>
    <property type="match status" value="1"/>
</dbReference>
<keyword evidence="3 5" id="KW-0238">DNA-binding</keyword>
<dbReference type="GO" id="GO:0030527">
    <property type="term" value="F:structural constituent of chromatin"/>
    <property type="evidence" value="ECO:0007669"/>
    <property type="project" value="InterPro"/>
</dbReference>
<dbReference type="OrthoDB" id="9799835at2"/>
<evidence type="ECO:0000313" key="6">
    <source>
        <dbReference type="Proteomes" id="UP000472580"/>
    </source>
</evidence>
<dbReference type="PROSITE" id="PS00045">
    <property type="entry name" value="HISTONE_LIKE"/>
    <property type="match status" value="1"/>
</dbReference>
<dbReference type="SUPFAM" id="SSF47729">
    <property type="entry name" value="IHF-like DNA-binding proteins"/>
    <property type="match status" value="1"/>
</dbReference>
<sequence length="91" mass="9796">MNKQELVEKVAEKSGISKSQSAKTINAVLETITEELVNGGCVNLIGFGNFKVTDRKSRPGRNPTTGEVIEIPAAKVPRFTPGKALKDSVKK</sequence>
<reference evidence="5 6" key="1">
    <citation type="submission" date="2019-12" db="EMBL/GenBank/DDBJ databases">
        <title>Microbes associate with the intestines of laboratory mice.</title>
        <authorList>
            <person name="Navarre W."/>
            <person name="Wong E."/>
        </authorList>
    </citation>
    <scope>NUCLEOTIDE SEQUENCE [LARGE SCALE GENOMIC DNA]</scope>
    <source>
        <strain evidence="5 6">NM82_D38</strain>
    </source>
</reference>
<dbReference type="RefSeq" id="WP_160336201.1">
    <property type="nucleotide sequence ID" value="NZ_WSRP01000046.1"/>
</dbReference>
<dbReference type="EMBL" id="WSRP01000046">
    <property type="protein sequence ID" value="MVX57786.1"/>
    <property type="molecule type" value="Genomic_DNA"/>
</dbReference>
<dbReference type="CDD" id="cd13831">
    <property type="entry name" value="HU"/>
    <property type="match status" value="1"/>
</dbReference>
<evidence type="ECO:0000313" key="5">
    <source>
        <dbReference type="EMBL" id="MVX57786.1"/>
    </source>
</evidence>
<keyword evidence="6" id="KW-1185">Reference proteome</keyword>
<evidence type="ECO:0000256" key="3">
    <source>
        <dbReference type="ARBA" id="ARBA00023125"/>
    </source>
</evidence>
<evidence type="ECO:0000256" key="4">
    <source>
        <dbReference type="RuleBase" id="RU003939"/>
    </source>
</evidence>
<dbReference type="PANTHER" id="PTHR33175">
    <property type="entry name" value="DNA-BINDING PROTEIN HU"/>
    <property type="match status" value="1"/>
</dbReference>
<dbReference type="Pfam" id="PF00216">
    <property type="entry name" value="Bac_DNA_binding"/>
    <property type="match status" value="1"/>
</dbReference>
<protein>
    <submittedName>
        <fullName evidence="5">DNA-binding protein</fullName>
    </submittedName>
</protein>
<dbReference type="InterPro" id="IPR020816">
    <property type="entry name" value="Histone-like_DNA-bd_CS"/>
</dbReference>
<proteinExistence type="inferred from homology"/>
<gene>
    <name evidence="5" type="ORF">E5987_11385</name>
</gene>
<comment type="similarity">
    <text evidence="1 4">Belongs to the bacterial histone-like protein family.</text>
</comment>
<dbReference type="Proteomes" id="UP000472580">
    <property type="component" value="Unassembled WGS sequence"/>
</dbReference>
<dbReference type="PANTHER" id="PTHR33175:SF3">
    <property type="entry name" value="DNA-BINDING PROTEIN HU-BETA"/>
    <property type="match status" value="1"/>
</dbReference>
<comment type="caution">
    <text evidence="5">The sequence shown here is derived from an EMBL/GenBank/DDBJ whole genome shotgun (WGS) entry which is preliminary data.</text>
</comment>
<name>A0A6L6YJC7_9BURK</name>
<dbReference type="GO" id="GO:0003677">
    <property type="term" value="F:DNA binding"/>
    <property type="evidence" value="ECO:0007669"/>
    <property type="project" value="UniProtKB-KW"/>
</dbReference>
<evidence type="ECO:0000256" key="2">
    <source>
        <dbReference type="ARBA" id="ARBA00023067"/>
    </source>
</evidence>
<organism evidence="5 6">
    <name type="scientific">Parasutterella muris</name>
    <dbReference type="NCBI Taxonomy" id="2565572"/>
    <lineage>
        <taxon>Bacteria</taxon>
        <taxon>Pseudomonadati</taxon>
        <taxon>Pseudomonadota</taxon>
        <taxon>Betaproteobacteria</taxon>
        <taxon>Burkholderiales</taxon>
        <taxon>Sutterellaceae</taxon>
        <taxon>Parasutterella</taxon>
    </lineage>
</organism>
<dbReference type="AlphaFoldDB" id="A0A6L6YJC7"/>